<dbReference type="EMBL" id="BPLQ01001691">
    <property type="protein sequence ID" value="GIX84023.1"/>
    <property type="molecule type" value="Genomic_DNA"/>
</dbReference>
<evidence type="ECO:0000313" key="1">
    <source>
        <dbReference type="EMBL" id="GIX84023.1"/>
    </source>
</evidence>
<dbReference type="Proteomes" id="UP001054837">
    <property type="component" value="Unassembled WGS sequence"/>
</dbReference>
<gene>
    <name evidence="1" type="ORF">CDAR_270381</name>
</gene>
<comment type="caution">
    <text evidence="1">The sequence shown here is derived from an EMBL/GenBank/DDBJ whole genome shotgun (WGS) entry which is preliminary data.</text>
</comment>
<reference evidence="1 2" key="1">
    <citation type="submission" date="2021-06" db="EMBL/GenBank/DDBJ databases">
        <title>Caerostris darwini draft genome.</title>
        <authorList>
            <person name="Kono N."/>
            <person name="Arakawa K."/>
        </authorList>
    </citation>
    <scope>NUCLEOTIDE SEQUENCE [LARGE SCALE GENOMIC DNA]</scope>
</reference>
<protein>
    <submittedName>
        <fullName evidence="1">Uncharacterized protein</fullName>
    </submittedName>
</protein>
<dbReference type="AlphaFoldDB" id="A0AAV4NHP9"/>
<organism evidence="1 2">
    <name type="scientific">Caerostris darwini</name>
    <dbReference type="NCBI Taxonomy" id="1538125"/>
    <lineage>
        <taxon>Eukaryota</taxon>
        <taxon>Metazoa</taxon>
        <taxon>Ecdysozoa</taxon>
        <taxon>Arthropoda</taxon>
        <taxon>Chelicerata</taxon>
        <taxon>Arachnida</taxon>
        <taxon>Araneae</taxon>
        <taxon>Araneomorphae</taxon>
        <taxon>Entelegynae</taxon>
        <taxon>Araneoidea</taxon>
        <taxon>Araneidae</taxon>
        <taxon>Caerostris</taxon>
    </lineage>
</organism>
<name>A0AAV4NHP9_9ARAC</name>
<keyword evidence="2" id="KW-1185">Reference proteome</keyword>
<proteinExistence type="predicted"/>
<evidence type="ECO:0000313" key="2">
    <source>
        <dbReference type="Proteomes" id="UP001054837"/>
    </source>
</evidence>
<sequence>MVYIQDIGFVGHCHYAHTTSDMAPVEVALSCLRDLASACITVDTTSERFTSKNYRVNRWMFRNQCKLPFPYRGEYSLDSARAKIKQLYAQKDAGRGLYVAGKGHQQKHFFESCGLPVCEIKTEVLGNCPKYDELPTPSEQLNKPCDIHLAGDHYRCSKRGAFNFAGT</sequence>
<accession>A0AAV4NHP9</accession>